<name>A0A7C9CRF5_OPUST</name>
<feature type="chain" id="PRO_5028317925" description="Secreted protein" evidence="1">
    <location>
        <begin position="20"/>
        <end position="104"/>
    </location>
</feature>
<evidence type="ECO:0000256" key="1">
    <source>
        <dbReference type="SAM" id="SignalP"/>
    </source>
</evidence>
<reference evidence="2" key="1">
    <citation type="journal article" date="2013" name="J. Plant Res.">
        <title>Effect of fungi and light on seed germination of three Opuntia species from semiarid lands of central Mexico.</title>
        <authorList>
            <person name="Delgado-Sanchez P."/>
            <person name="Jimenez-Bremont J.F."/>
            <person name="Guerrero-Gonzalez Mde L."/>
            <person name="Flores J."/>
        </authorList>
    </citation>
    <scope>NUCLEOTIDE SEQUENCE</scope>
    <source>
        <tissue evidence="2">Cladode</tissue>
    </source>
</reference>
<dbReference type="EMBL" id="GISG01035670">
    <property type="protein sequence ID" value="MBA4621844.1"/>
    <property type="molecule type" value="Transcribed_RNA"/>
</dbReference>
<keyword evidence="1" id="KW-0732">Signal</keyword>
<evidence type="ECO:0008006" key="3">
    <source>
        <dbReference type="Google" id="ProtNLM"/>
    </source>
</evidence>
<protein>
    <recommendedName>
        <fullName evidence="3">Secreted protein</fullName>
    </recommendedName>
</protein>
<feature type="signal peptide" evidence="1">
    <location>
        <begin position="1"/>
        <end position="19"/>
    </location>
</feature>
<sequence>MGLIRVWIWLGFRVPAATVSSPPLCLHRCCWPGQAESPELAQPSSPSVLSPALLPTVRSPPSLFRGSSRTRLESRLCSGSDPATIVAGRCKPPASLPLSHLLMA</sequence>
<proteinExistence type="predicted"/>
<evidence type="ECO:0000313" key="2">
    <source>
        <dbReference type="EMBL" id="MBA4621844.1"/>
    </source>
</evidence>
<reference evidence="2" key="2">
    <citation type="submission" date="2020-07" db="EMBL/GenBank/DDBJ databases">
        <authorList>
            <person name="Vera ALvarez R."/>
            <person name="Arias-Moreno D.M."/>
            <person name="Jimenez-Jacinto V."/>
            <person name="Jimenez-Bremont J.F."/>
            <person name="Swaminathan K."/>
            <person name="Moose S.P."/>
            <person name="Guerrero-Gonzalez M.L."/>
            <person name="Marino-Ramirez L."/>
            <person name="Landsman D."/>
            <person name="Rodriguez-Kessler M."/>
            <person name="Delgado-Sanchez P."/>
        </authorList>
    </citation>
    <scope>NUCLEOTIDE SEQUENCE</scope>
    <source>
        <tissue evidence="2">Cladode</tissue>
    </source>
</reference>
<accession>A0A7C9CRF5</accession>
<organism evidence="2">
    <name type="scientific">Opuntia streptacantha</name>
    <name type="common">Prickly pear cactus</name>
    <name type="synonym">Opuntia cardona</name>
    <dbReference type="NCBI Taxonomy" id="393608"/>
    <lineage>
        <taxon>Eukaryota</taxon>
        <taxon>Viridiplantae</taxon>
        <taxon>Streptophyta</taxon>
        <taxon>Embryophyta</taxon>
        <taxon>Tracheophyta</taxon>
        <taxon>Spermatophyta</taxon>
        <taxon>Magnoliopsida</taxon>
        <taxon>eudicotyledons</taxon>
        <taxon>Gunneridae</taxon>
        <taxon>Pentapetalae</taxon>
        <taxon>Caryophyllales</taxon>
        <taxon>Cactineae</taxon>
        <taxon>Cactaceae</taxon>
        <taxon>Opuntioideae</taxon>
        <taxon>Opuntia</taxon>
    </lineage>
</organism>
<dbReference type="AlphaFoldDB" id="A0A7C9CRF5"/>